<dbReference type="Proteomes" id="UP000222168">
    <property type="component" value="Unassembled WGS sequence"/>
</dbReference>
<dbReference type="OrthoDB" id="6464789at2"/>
<sequence length="348" mass="39635">MKEKNIRHTFNSQGLTWLENKKYVLLEEEMIQEIYVSPPDDNQKVTFTLFSLSSSDNSDVAFKEHDSGNPQEWTTTTNALGHKRVYIHSVNQESCKFELNAFFPTLHAKPLLLQFTNESLAAITLAQNIIEDEPSLLTVSSQPLTWIELEKTASLEEEMIQEIFVYPPDDNIKITFTLDNPNVAFKDHDDGNPQEWTTITNAFGHKRVHIRSVNKEPCIFVLRAFFPAPHSETLLLEFKKLHYEIILNNHEMKIFDHKQYKITGRLVSRLEGSDNSVGISNAELNIETGPAILVSGSITMTDNNGYFSFTITAGYCMNEQGVCASLIEIRSKYAITVMEIINFANYRG</sequence>
<accession>A0A2D0KAF4</accession>
<dbReference type="AlphaFoldDB" id="A0A2D0KAF4"/>
<proteinExistence type="predicted"/>
<evidence type="ECO:0000313" key="2">
    <source>
        <dbReference type="Proteomes" id="UP000222168"/>
    </source>
</evidence>
<reference evidence="1 2" key="1">
    <citation type="journal article" date="2017" name="Nat. Microbiol.">
        <title>Natural product diversity associated with the nematode symbionts Photorhabdus and Xenorhabdus.</title>
        <authorList>
            <person name="Tobias N.J."/>
            <person name="Wolff H."/>
            <person name="Djahanschiri B."/>
            <person name="Grundmann F."/>
            <person name="Kronenwerth M."/>
            <person name="Shi Y.M."/>
            <person name="Simonyi S."/>
            <person name="Grun P."/>
            <person name="Shapiro-Ilan D."/>
            <person name="Pidot S.J."/>
            <person name="Stinear T.P."/>
            <person name="Ebersberger I."/>
            <person name="Bode H.B."/>
        </authorList>
    </citation>
    <scope>NUCLEOTIDE SEQUENCE [LARGE SCALE GENOMIC DNA]</scope>
    <source>
        <strain evidence="1 2">DSM 22670</strain>
    </source>
</reference>
<gene>
    <name evidence="1" type="ORF">Xish_03520</name>
</gene>
<comment type="caution">
    <text evidence="1">The sequence shown here is derived from an EMBL/GenBank/DDBJ whole genome shotgun (WGS) entry which is preliminary data.</text>
</comment>
<protein>
    <submittedName>
        <fullName evidence="1">Uncharacterized protein</fullName>
    </submittedName>
</protein>
<evidence type="ECO:0000313" key="1">
    <source>
        <dbReference type="EMBL" id="PHM60373.1"/>
    </source>
</evidence>
<keyword evidence="2" id="KW-1185">Reference proteome</keyword>
<dbReference type="EMBL" id="NJAK01000002">
    <property type="protein sequence ID" value="PHM60373.1"/>
    <property type="molecule type" value="Genomic_DNA"/>
</dbReference>
<dbReference type="RefSeq" id="WP_099119070.1">
    <property type="nucleotide sequence ID" value="NZ_NJAK01000002.1"/>
</dbReference>
<organism evidence="1 2">
    <name type="scientific">Xenorhabdus ishibashii</name>
    <dbReference type="NCBI Taxonomy" id="1034471"/>
    <lineage>
        <taxon>Bacteria</taxon>
        <taxon>Pseudomonadati</taxon>
        <taxon>Pseudomonadota</taxon>
        <taxon>Gammaproteobacteria</taxon>
        <taxon>Enterobacterales</taxon>
        <taxon>Morganellaceae</taxon>
        <taxon>Xenorhabdus</taxon>
    </lineage>
</organism>
<name>A0A2D0KAF4_9GAMM</name>